<comment type="caution">
    <text evidence="1">The sequence shown here is derived from an EMBL/GenBank/DDBJ whole genome shotgun (WGS) entry which is preliminary data.</text>
</comment>
<accession>A0A835GPD4</accession>
<dbReference type="AlphaFoldDB" id="A0A835GPD4"/>
<organism evidence="1 2">
    <name type="scientific">Spodoptera exigua</name>
    <name type="common">Beet armyworm</name>
    <name type="synonym">Noctua fulgens</name>
    <dbReference type="NCBI Taxonomy" id="7107"/>
    <lineage>
        <taxon>Eukaryota</taxon>
        <taxon>Metazoa</taxon>
        <taxon>Ecdysozoa</taxon>
        <taxon>Arthropoda</taxon>
        <taxon>Hexapoda</taxon>
        <taxon>Insecta</taxon>
        <taxon>Pterygota</taxon>
        <taxon>Neoptera</taxon>
        <taxon>Endopterygota</taxon>
        <taxon>Lepidoptera</taxon>
        <taxon>Glossata</taxon>
        <taxon>Ditrysia</taxon>
        <taxon>Noctuoidea</taxon>
        <taxon>Noctuidae</taxon>
        <taxon>Amphipyrinae</taxon>
        <taxon>Spodoptera</taxon>
    </lineage>
</organism>
<dbReference type="EMBL" id="JACKWZ010000024">
    <property type="protein sequence ID" value="KAF9421430.1"/>
    <property type="molecule type" value="Genomic_DNA"/>
</dbReference>
<protein>
    <submittedName>
        <fullName evidence="1">Uncharacterized protein</fullName>
    </submittedName>
</protein>
<keyword evidence="2" id="KW-1185">Reference proteome</keyword>
<evidence type="ECO:0000313" key="1">
    <source>
        <dbReference type="EMBL" id="KAF9421430.1"/>
    </source>
</evidence>
<gene>
    <name evidence="1" type="ORF">HW555_002645</name>
</gene>
<name>A0A835GPD4_SPOEX</name>
<dbReference type="Proteomes" id="UP000648187">
    <property type="component" value="Unassembled WGS sequence"/>
</dbReference>
<reference evidence="1" key="1">
    <citation type="submission" date="2020-08" db="EMBL/GenBank/DDBJ databases">
        <title>Spodoptera exigua strain:BAW_Kor-Di-RS1 Genome sequencing and assembly.</title>
        <authorList>
            <person name="Kim J."/>
            <person name="Nam H.Y."/>
            <person name="Kwon M."/>
            <person name="Choi J.H."/>
            <person name="Cho S.R."/>
            <person name="Kim G.-H."/>
        </authorList>
    </citation>
    <scope>NUCLEOTIDE SEQUENCE</scope>
    <source>
        <strain evidence="1">BAW_Kor-Di-RS1</strain>
        <tissue evidence="1">Whole-body</tissue>
    </source>
</reference>
<proteinExistence type="predicted"/>
<evidence type="ECO:0000313" key="2">
    <source>
        <dbReference type="Proteomes" id="UP000648187"/>
    </source>
</evidence>
<sequence>MSWRLLCSVVCSGEVGKLRTRRGCTSDMTRIRCNQSGGVLHSHGRNTHTRTQPQHLLMLLPDSLGITITITFDLDTRPTDISRVDTNTGCIVQQWKAFAREKWRLFLNAPCHMAIVVYGESHVGYNSLVSVMQLEPSSPLPPGAGSTVITHSPAHPVARAAMFT</sequence>